<feature type="compositionally biased region" description="Basic and acidic residues" evidence="1">
    <location>
        <begin position="446"/>
        <end position="457"/>
    </location>
</feature>
<reference evidence="4" key="3">
    <citation type="submission" date="2022-06" db="UniProtKB">
        <authorList>
            <consortium name="EnsemblMetazoa"/>
        </authorList>
    </citation>
    <scope>IDENTIFICATION</scope>
</reference>
<accession>A0A834RBH1</accession>
<evidence type="ECO:0000259" key="2">
    <source>
        <dbReference type="Pfam" id="PF20886"/>
    </source>
</evidence>
<reference evidence="3" key="2">
    <citation type="submission" date="2020-01" db="EMBL/GenBank/DDBJ databases">
        <authorList>
            <person name="Korhonen P.K.K."/>
            <person name="Guangxu M.G."/>
            <person name="Wang T.W."/>
            <person name="Stroehlein A.J.S."/>
            <person name="Young N.D."/>
            <person name="Ang C.-S.A."/>
            <person name="Fernando D.W.F."/>
            <person name="Lu H.L."/>
            <person name="Taylor S.T."/>
            <person name="Ehtesham M.E.M."/>
            <person name="Najaraj S.H.N."/>
            <person name="Harsha G.H.G."/>
            <person name="Madugundu A.M."/>
            <person name="Renuse S.R."/>
            <person name="Holt D.H."/>
            <person name="Pandey A.P."/>
            <person name="Papenfuss A.P."/>
            <person name="Gasser R.B.G."/>
            <person name="Fischer K.F."/>
        </authorList>
    </citation>
    <scope>NUCLEOTIDE SEQUENCE</scope>
    <source>
        <strain evidence="3">SSS_KF_BRIS2020</strain>
    </source>
</reference>
<reference evidence="5" key="1">
    <citation type="journal article" date="2020" name="PLoS Negl. Trop. Dis.">
        <title>High-quality nuclear genome for Sarcoptes scabiei-A critical resource for a neglected parasite.</title>
        <authorList>
            <person name="Korhonen P.K."/>
            <person name="Gasser R.B."/>
            <person name="Ma G."/>
            <person name="Wang T."/>
            <person name="Stroehlein A.J."/>
            <person name="Young N.D."/>
            <person name="Ang C.S."/>
            <person name="Fernando D.D."/>
            <person name="Lu H.C."/>
            <person name="Taylor S."/>
            <person name="Reynolds S.L."/>
            <person name="Mofiz E."/>
            <person name="Najaraj S.H."/>
            <person name="Gowda H."/>
            <person name="Madugundu A."/>
            <person name="Renuse S."/>
            <person name="Holt D."/>
            <person name="Pandey A."/>
            <person name="Papenfuss A.T."/>
            <person name="Fischer K."/>
        </authorList>
    </citation>
    <scope>NUCLEOTIDE SEQUENCE [LARGE SCALE GENOMIC DNA]</scope>
</reference>
<evidence type="ECO:0000256" key="1">
    <source>
        <dbReference type="SAM" id="MobiDB-lite"/>
    </source>
</evidence>
<feature type="compositionally biased region" description="Low complexity" evidence="1">
    <location>
        <begin position="461"/>
        <end position="470"/>
    </location>
</feature>
<feature type="compositionally biased region" description="Polar residues" evidence="1">
    <location>
        <begin position="241"/>
        <end position="251"/>
    </location>
</feature>
<dbReference type="InterPro" id="IPR048795">
    <property type="entry name" value="PWP3A_3B_4_C"/>
</dbReference>
<feature type="region of interest" description="Disordered" evidence="1">
    <location>
        <begin position="620"/>
        <end position="673"/>
    </location>
</feature>
<evidence type="ECO:0000313" key="4">
    <source>
        <dbReference type="EnsemblMetazoa" id="KAF7493295.1"/>
    </source>
</evidence>
<feature type="compositionally biased region" description="Low complexity" evidence="1">
    <location>
        <begin position="252"/>
        <end position="273"/>
    </location>
</feature>
<evidence type="ECO:0000313" key="5">
    <source>
        <dbReference type="Proteomes" id="UP000070412"/>
    </source>
</evidence>
<evidence type="ECO:0000313" key="3">
    <source>
        <dbReference type="EMBL" id="KAF7493295.1"/>
    </source>
</evidence>
<feature type="region of interest" description="Disordered" evidence="1">
    <location>
        <begin position="501"/>
        <end position="523"/>
    </location>
</feature>
<dbReference type="Proteomes" id="UP000070412">
    <property type="component" value="Unassembled WGS sequence"/>
</dbReference>
<protein>
    <recommendedName>
        <fullName evidence="2">PWWP domain-containing protein</fullName>
    </recommendedName>
</protein>
<proteinExistence type="predicted"/>
<name>A0A834RBH1_SARSC</name>
<keyword evidence="5" id="KW-1185">Reference proteome</keyword>
<feature type="region of interest" description="Disordered" evidence="1">
    <location>
        <begin position="446"/>
        <end position="470"/>
    </location>
</feature>
<dbReference type="EMBL" id="WVUK01000056">
    <property type="protein sequence ID" value="KAF7493295.1"/>
    <property type="molecule type" value="Genomic_DNA"/>
</dbReference>
<organism evidence="3">
    <name type="scientific">Sarcoptes scabiei</name>
    <name type="common">Itch mite</name>
    <name type="synonym">Acarus scabiei</name>
    <dbReference type="NCBI Taxonomy" id="52283"/>
    <lineage>
        <taxon>Eukaryota</taxon>
        <taxon>Metazoa</taxon>
        <taxon>Ecdysozoa</taxon>
        <taxon>Arthropoda</taxon>
        <taxon>Chelicerata</taxon>
        <taxon>Arachnida</taxon>
        <taxon>Acari</taxon>
        <taxon>Acariformes</taxon>
        <taxon>Sarcoptiformes</taxon>
        <taxon>Astigmata</taxon>
        <taxon>Psoroptidia</taxon>
        <taxon>Sarcoptoidea</taxon>
        <taxon>Sarcoptidae</taxon>
        <taxon>Sarcoptinae</taxon>
        <taxon>Sarcoptes</taxon>
    </lineage>
</organism>
<feature type="region of interest" description="Disordered" evidence="1">
    <location>
        <begin position="200"/>
        <end position="273"/>
    </location>
</feature>
<dbReference type="Pfam" id="PF20886">
    <property type="entry name" value="PWP3A-B_C"/>
    <property type="match status" value="1"/>
</dbReference>
<dbReference type="AlphaFoldDB" id="A0A834RBH1"/>
<dbReference type="EnsemblMetazoa" id="SSS_7600s_mrna">
    <property type="protein sequence ID" value="KAF7493295.1"/>
    <property type="gene ID" value="SSS_7600"/>
</dbReference>
<gene>
    <name evidence="3" type="ORF">SSS_7600</name>
</gene>
<feature type="compositionally biased region" description="Basic and acidic residues" evidence="1">
    <location>
        <begin position="226"/>
        <end position="236"/>
    </location>
</feature>
<feature type="compositionally biased region" description="Basic and acidic residues" evidence="1">
    <location>
        <begin position="200"/>
        <end position="216"/>
    </location>
</feature>
<feature type="domain" description="PWWP" evidence="2">
    <location>
        <begin position="841"/>
        <end position="959"/>
    </location>
</feature>
<dbReference type="OrthoDB" id="10013064at2759"/>
<sequence length="966" mass="109608">MDESVNNTVTEDANLMLTFVAPVSQPPSSMIAIDENQNTENVVVMVNNDVDQIINETTAVTELNEQLTFTGECYERDGQLFMIFQNEKGEKIHVCSASATIKTDNEIVQSIDTVETDYLKTNLESNLVSAPMQIVINQNDNTVTVAENTAKIIEPSIEEPFMESSLPLQSEQNQNEIIPLDQSIAIEKASIETKISLEDNTDQKYSTDEIREKVTTEDSSEPLQNVEERNHSKDGEEPPQSEKNSTSDQTDLASSTLKTSSNSIPSSSTSLRSSISINKELKPISPSSQLAKSPQTYSKISNIVWVSLPEKKSSERKQLTTTIEIADPNMAPEPKSNKINVINDKVNFLPKVIPKSVSSDFKVTLTNKPSTSDGLMSISLKEKAVPNIKSEEKSMTKPIIMSNKIILSPKPIEIKKVSEPPKKNDYTNIKGKIQVDDDFSIEKNKSIDKSIPSERQLRGRNSLSSNSSISETNEINTNLTKSSAIEKKTDNKILKRVSFSEPCNPPIKARSPPSSIKKISERQTYSRTKIVPEIKPTTQSLSSSTAEIDFKKQEFRRESDYCDFKINDLRVSIRIQPEFREGQFSNKSLYRENRDYQAKCLQQPEIENFKSTKIMMNKNEDRTLTELEQIETNDNSTDRKRINTRKRKSTNGSDDYVGELNNRNYESSDKDLNLESFDSDDSLAEDKSDLDEAKKISLNGFTIHDVVWIATKIGHWPALITEISMNDKRLFLRLIDCPIKKESLKVSVSSAVSFDKSSLDKFLKESEKTDKTHQAQLLRTVQKVDNYLRKRCLGSDINPFKFFNFIEYLRSETNIDDAEHVTNAPKIKNNMINIDGTSIYQFIKEGNVDNHLQAIYNGIDKAKKRKISNEEMKKDTRICFGPIKDDEQKDDLFIYLTRLYEDCRTRNSDSVIDFDAINSYIYSVWLPEAIIKAISKKHQIDMVKAEELFNQDFLTNGNENQLSKID</sequence>